<name>A0ABN6FIC8_SINCY</name>
<accession>A0ABN6FIC8</accession>
<feature type="region of interest" description="Disordered" evidence="1">
    <location>
        <begin position="1"/>
        <end position="22"/>
    </location>
</feature>
<dbReference type="Proteomes" id="UP001319861">
    <property type="component" value="Chromosome"/>
</dbReference>
<protein>
    <submittedName>
        <fullName evidence="2">Uncharacterized protein</fullName>
    </submittedName>
</protein>
<evidence type="ECO:0000256" key="1">
    <source>
        <dbReference type="SAM" id="MobiDB-lite"/>
    </source>
</evidence>
<dbReference type="RefSeq" id="WP_229232510.1">
    <property type="nucleotide sequence ID" value="NZ_AP024525.1"/>
</dbReference>
<proteinExistence type="predicted"/>
<keyword evidence="3" id="KW-1185">Reference proteome</keyword>
<reference evidence="2 3" key="1">
    <citation type="journal article" date="2021" name="J. Biosci. Bioeng.">
        <title>Identification and characterization of a chc gene cluster responsible for the aromatization pathway of cyclohexanecarboxylate degradation in Sinomonas cyclohexanicum ATCC 51369.</title>
        <authorList>
            <person name="Yamamoto T."/>
            <person name="Hasegawa Y."/>
            <person name="Lau P.C.K."/>
            <person name="Iwaki H."/>
        </authorList>
    </citation>
    <scope>NUCLEOTIDE SEQUENCE [LARGE SCALE GENOMIC DNA]</scope>
    <source>
        <strain evidence="2 3">ATCC 51369</strain>
    </source>
</reference>
<sequence length="163" mass="18174">MSEYYGGPGGGPGIREPEFDPDDADDLRRIRLFIGDVRRFMEDVYENPPVGLEGEYFDDEREGWRNLPDIHEILVGRITEDLRIPLRSAGLTGAAGTAKYRRWKEAAKAFVKLRNARRTSRALNVAASIMASIADIANLGEAWKEAMEGLKYITDLALEEGGS</sequence>
<evidence type="ECO:0000313" key="3">
    <source>
        <dbReference type="Proteomes" id="UP001319861"/>
    </source>
</evidence>
<gene>
    <name evidence="2" type="ORF">SCMU_16530</name>
</gene>
<evidence type="ECO:0000313" key="2">
    <source>
        <dbReference type="EMBL" id="BCT75811.1"/>
    </source>
</evidence>
<dbReference type="EMBL" id="AP024525">
    <property type="protein sequence ID" value="BCT75811.1"/>
    <property type="molecule type" value="Genomic_DNA"/>
</dbReference>
<feature type="compositionally biased region" description="Gly residues" evidence="1">
    <location>
        <begin position="1"/>
        <end position="13"/>
    </location>
</feature>
<organism evidence="2 3">
    <name type="scientific">Sinomonas cyclohexanicum</name>
    <name type="common">Corynebacterium cyclohexanicum</name>
    <dbReference type="NCBI Taxonomy" id="322009"/>
    <lineage>
        <taxon>Bacteria</taxon>
        <taxon>Bacillati</taxon>
        <taxon>Actinomycetota</taxon>
        <taxon>Actinomycetes</taxon>
        <taxon>Micrococcales</taxon>
        <taxon>Micrococcaceae</taxon>
        <taxon>Sinomonas</taxon>
    </lineage>
</organism>